<feature type="transmembrane region" description="Helical" evidence="7">
    <location>
        <begin position="295"/>
        <end position="317"/>
    </location>
</feature>
<feature type="transmembrane region" description="Helical" evidence="7">
    <location>
        <begin position="241"/>
        <end position="258"/>
    </location>
</feature>
<dbReference type="InterPro" id="IPR051393">
    <property type="entry name" value="ABC_transporter_permease"/>
</dbReference>
<dbReference type="Gene3D" id="1.10.3720.10">
    <property type="entry name" value="MetI-like"/>
    <property type="match status" value="1"/>
</dbReference>
<dbReference type="InterPro" id="IPR000515">
    <property type="entry name" value="MetI-like"/>
</dbReference>
<comment type="subcellular location">
    <subcellularLocation>
        <location evidence="1 7">Cell membrane</location>
        <topology evidence="1 7">Multi-pass membrane protein</topology>
    </subcellularLocation>
</comment>
<evidence type="ECO:0000256" key="4">
    <source>
        <dbReference type="ARBA" id="ARBA00022692"/>
    </source>
</evidence>
<dbReference type="CDD" id="cd06261">
    <property type="entry name" value="TM_PBP2"/>
    <property type="match status" value="1"/>
</dbReference>
<evidence type="ECO:0000256" key="5">
    <source>
        <dbReference type="ARBA" id="ARBA00022989"/>
    </source>
</evidence>
<evidence type="ECO:0000256" key="1">
    <source>
        <dbReference type="ARBA" id="ARBA00004651"/>
    </source>
</evidence>
<accession>A0A9Q9IFW1</accession>
<dbReference type="GO" id="GO:0005886">
    <property type="term" value="C:plasma membrane"/>
    <property type="evidence" value="ECO:0007669"/>
    <property type="project" value="UniProtKB-SubCell"/>
</dbReference>
<comment type="similarity">
    <text evidence="7">Belongs to the binding-protein-dependent transport system permease family.</text>
</comment>
<feature type="region of interest" description="Disordered" evidence="8">
    <location>
        <begin position="1"/>
        <end position="26"/>
    </location>
</feature>
<dbReference type="OrthoDB" id="9805974at2"/>
<dbReference type="EMBL" id="CP073767">
    <property type="protein sequence ID" value="UWZ52624.1"/>
    <property type="molecule type" value="Genomic_DNA"/>
</dbReference>
<evidence type="ECO:0000313" key="11">
    <source>
        <dbReference type="Proteomes" id="UP001058003"/>
    </source>
</evidence>
<dbReference type="PANTHER" id="PTHR30193:SF42">
    <property type="entry name" value="ABC TRANSPORTER PERMEASE PROTEIN"/>
    <property type="match status" value="1"/>
</dbReference>
<dbReference type="KEGG" id="daur:Daura_39270"/>
<sequence>MSAPVHVPRHSNAPPPQPFTPPPVRRRKRRGPAWLAGLLLVSPSLILIGVFVYGFLGWNVRVSFTNWRGLSPSYHFVGLDNYARLLRDERWHADVRNLVVFTAVFVGGALLLGFLMAMLLDKGVRGEGFLRGVFLFPMAISFIATAIVWRWLLDNGSGDDTAGLNKLFAVLGLDFLRSDWHKSDSVWAIAAVALPAGWALSGYVMALFLAGMRGVPEALRESARLDGASESQVFWHVVRPALRPVTFSAMLIMIHISLKTFDLLYALDQGNLRIDTPSLYMWFTTFDGGFYDRGATIATVLLLGVALVVGPYVWYALRTERR</sequence>
<evidence type="ECO:0000256" key="3">
    <source>
        <dbReference type="ARBA" id="ARBA00022475"/>
    </source>
</evidence>
<feature type="transmembrane region" description="Helical" evidence="7">
    <location>
        <begin position="186"/>
        <end position="210"/>
    </location>
</feature>
<feature type="transmembrane region" description="Helical" evidence="7">
    <location>
        <begin position="132"/>
        <end position="152"/>
    </location>
</feature>
<proteinExistence type="inferred from homology"/>
<evidence type="ECO:0000256" key="8">
    <source>
        <dbReference type="SAM" id="MobiDB-lite"/>
    </source>
</evidence>
<evidence type="ECO:0000313" key="10">
    <source>
        <dbReference type="EMBL" id="UWZ52624.1"/>
    </source>
</evidence>
<gene>
    <name evidence="10" type="ORF">Daura_39270</name>
</gene>
<keyword evidence="11" id="KW-1185">Reference proteome</keyword>
<dbReference type="Pfam" id="PF00528">
    <property type="entry name" value="BPD_transp_1"/>
    <property type="match status" value="1"/>
</dbReference>
<organism evidence="10 11">
    <name type="scientific">Dactylosporangium aurantiacum</name>
    <dbReference type="NCBI Taxonomy" id="35754"/>
    <lineage>
        <taxon>Bacteria</taxon>
        <taxon>Bacillati</taxon>
        <taxon>Actinomycetota</taxon>
        <taxon>Actinomycetes</taxon>
        <taxon>Micromonosporales</taxon>
        <taxon>Micromonosporaceae</taxon>
        <taxon>Dactylosporangium</taxon>
    </lineage>
</organism>
<dbReference type="SUPFAM" id="SSF161098">
    <property type="entry name" value="MetI-like"/>
    <property type="match status" value="1"/>
</dbReference>
<evidence type="ECO:0000259" key="9">
    <source>
        <dbReference type="PROSITE" id="PS50928"/>
    </source>
</evidence>
<dbReference type="InterPro" id="IPR035906">
    <property type="entry name" value="MetI-like_sf"/>
</dbReference>
<keyword evidence="2 7" id="KW-0813">Transport</keyword>
<keyword evidence="4 7" id="KW-0812">Transmembrane</keyword>
<dbReference type="PROSITE" id="PS50928">
    <property type="entry name" value="ABC_TM1"/>
    <property type="match status" value="1"/>
</dbReference>
<dbReference type="RefSeq" id="WP_081970779.1">
    <property type="nucleotide sequence ID" value="NZ_CP073767.1"/>
</dbReference>
<name>A0A9Q9IFW1_9ACTN</name>
<keyword evidence="6 7" id="KW-0472">Membrane</keyword>
<dbReference type="GO" id="GO:0055085">
    <property type="term" value="P:transmembrane transport"/>
    <property type="evidence" value="ECO:0007669"/>
    <property type="project" value="InterPro"/>
</dbReference>
<feature type="transmembrane region" description="Helical" evidence="7">
    <location>
        <begin position="98"/>
        <end position="120"/>
    </location>
</feature>
<feature type="transmembrane region" description="Helical" evidence="7">
    <location>
        <begin position="33"/>
        <end position="56"/>
    </location>
</feature>
<dbReference type="AlphaFoldDB" id="A0A9Q9IFW1"/>
<dbReference type="PANTHER" id="PTHR30193">
    <property type="entry name" value="ABC TRANSPORTER PERMEASE PROTEIN"/>
    <property type="match status" value="1"/>
</dbReference>
<dbReference type="Proteomes" id="UP001058003">
    <property type="component" value="Chromosome"/>
</dbReference>
<feature type="domain" description="ABC transmembrane type-1" evidence="9">
    <location>
        <begin position="95"/>
        <end position="314"/>
    </location>
</feature>
<protein>
    <submittedName>
        <fullName evidence="10">Sugar ABC transporter permease</fullName>
    </submittedName>
</protein>
<evidence type="ECO:0000256" key="2">
    <source>
        <dbReference type="ARBA" id="ARBA00022448"/>
    </source>
</evidence>
<keyword evidence="5 7" id="KW-1133">Transmembrane helix</keyword>
<keyword evidence="3" id="KW-1003">Cell membrane</keyword>
<evidence type="ECO:0000256" key="6">
    <source>
        <dbReference type="ARBA" id="ARBA00023136"/>
    </source>
</evidence>
<evidence type="ECO:0000256" key="7">
    <source>
        <dbReference type="RuleBase" id="RU363032"/>
    </source>
</evidence>
<feature type="compositionally biased region" description="Pro residues" evidence="8">
    <location>
        <begin position="13"/>
        <end position="23"/>
    </location>
</feature>
<reference evidence="10" key="1">
    <citation type="submission" date="2021-04" db="EMBL/GenBank/DDBJ databases">
        <title>Dactylosporangium aurantiacum NRRL B-8018 full assembly.</title>
        <authorList>
            <person name="Hartkoorn R.C."/>
            <person name="Beaudoing E."/>
            <person name="Hot D."/>
        </authorList>
    </citation>
    <scope>NUCLEOTIDE SEQUENCE</scope>
    <source>
        <strain evidence="10">NRRL B-8018</strain>
    </source>
</reference>